<comment type="subcellular location">
    <subcellularLocation>
        <location evidence="1">Membrane</location>
    </subcellularLocation>
</comment>
<dbReference type="AlphaFoldDB" id="A0AA37WE24"/>
<dbReference type="RefSeq" id="WP_235292573.1">
    <property type="nucleotide sequence ID" value="NZ_BSOH01000001.1"/>
</dbReference>
<keyword evidence="3 5" id="KW-1133">Transmembrane helix</keyword>
<dbReference type="Proteomes" id="UP001156666">
    <property type="component" value="Unassembled WGS sequence"/>
</dbReference>
<reference evidence="7" key="2">
    <citation type="submission" date="2023-01" db="EMBL/GenBank/DDBJ databases">
        <title>Draft genome sequence of Portibacter lacus strain NBRC 108769.</title>
        <authorList>
            <person name="Sun Q."/>
            <person name="Mori K."/>
        </authorList>
    </citation>
    <scope>NUCLEOTIDE SEQUENCE</scope>
    <source>
        <strain evidence="7">NBRC 108769</strain>
    </source>
</reference>
<dbReference type="InterPro" id="IPR010920">
    <property type="entry name" value="LSM_dom_sf"/>
</dbReference>
<dbReference type="InterPro" id="IPR006685">
    <property type="entry name" value="MscS_channel_2nd"/>
</dbReference>
<feature type="domain" description="Mechanosensitive ion channel MscS" evidence="6">
    <location>
        <begin position="120"/>
        <end position="186"/>
    </location>
</feature>
<evidence type="ECO:0000259" key="6">
    <source>
        <dbReference type="Pfam" id="PF00924"/>
    </source>
</evidence>
<sequence>MSRLNIFIKVLILIALILIRYFDLLLGIPYNWVITFLDFLIFLFSLNILLSFFLVVYKRRKTLTSKESNNVTLGVRNIYYLIVTLSIIGLVLSLIGVEFSTLFTSLSIIAAAIAIITKEYISPIIAGFHIALSNTLSINDYVKIGELKGRVLDIRLAKLKLLSEDDELIIISNEKAYFSEIINYTKGNVRKVNINFDLGSNYFNTIEQLESELIEEIQEFSDFIVEDSYYLKVVSIEKDQISFKFQYELKKNENRNLEKDIRKKTVRKVINSIKLNVQPSTIG</sequence>
<keyword evidence="8" id="KW-1185">Reference proteome</keyword>
<reference evidence="7" key="1">
    <citation type="journal article" date="2014" name="Int. J. Syst. Evol. Microbiol.">
        <title>Complete genome sequence of Corynebacterium casei LMG S-19264T (=DSM 44701T), isolated from a smear-ripened cheese.</title>
        <authorList>
            <consortium name="US DOE Joint Genome Institute (JGI-PGF)"/>
            <person name="Walter F."/>
            <person name="Albersmeier A."/>
            <person name="Kalinowski J."/>
            <person name="Ruckert C."/>
        </authorList>
    </citation>
    <scope>NUCLEOTIDE SEQUENCE</scope>
    <source>
        <strain evidence="7">NBRC 108769</strain>
    </source>
</reference>
<dbReference type="PANTHER" id="PTHR30566:SF5">
    <property type="entry name" value="MECHANOSENSITIVE ION CHANNEL PROTEIN 1, MITOCHONDRIAL-RELATED"/>
    <property type="match status" value="1"/>
</dbReference>
<comment type="caution">
    <text evidence="7">The sequence shown here is derived from an EMBL/GenBank/DDBJ whole genome shotgun (WGS) entry which is preliminary data.</text>
</comment>
<dbReference type="GO" id="GO:0008381">
    <property type="term" value="F:mechanosensitive monoatomic ion channel activity"/>
    <property type="evidence" value="ECO:0007669"/>
    <property type="project" value="UniProtKB-ARBA"/>
</dbReference>
<evidence type="ECO:0000313" key="7">
    <source>
        <dbReference type="EMBL" id="GLR15675.1"/>
    </source>
</evidence>
<feature type="transmembrane region" description="Helical" evidence="5">
    <location>
        <begin position="78"/>
        <end position="96"/>
    </location>
</feature>
<keyword evidence="2 5" id="KW-0812">Transmembrane</keyword>
<accession>A0AA37WE24</accession>
<evidence type="ECO:0000256" key="2">
    <source>
        <dbReference type="ARBA" id="ARBA00022692"/>
    </source>
</evidence>
<evidence type="ECO:0000256" key="1">
    <source>
        <dbReference type="ARBA" id="ARBA00004370"/>
    </source>
</evidence>
<evidence type="ECO:0000256" key="3">
    <source>
        <dbReference type="ARBA" id="ARBA00022989"/>
    </source>
</evidence>
<feature type="transmembrane region" description="Helical" evidence="5">
    <location>
        <begin position="32"/>
        <end position="57"/>
    </location>
</feature>
<dbReference type="InterPro" id="IPR023408">
    <property type="entry name" value="MscS_beta-dom_sf"/>
</dbReference>
<organism evidence="7 8">
    <name type="scientific">Portibacter lacus</name>
    <dbReference type="NCBI Taxonomy" id="1099794"/>
    <lineage>
        <taxon>Bacteria</taxon>
        <taxon>Pseudomonadati</taxon>
        <taxon>Bacteroidota</taxon>
        <taxon>Saprospiria</taxon>
        <taxon>Saprospirales</taxon>
        <taxon>Haliscomenobacteraceae</taxon>
        <taxon>Portibacter</taxon>
    </lineage>
</organism>
<evidence type="ECO:0000256" key="4">
    <source>
        <dbReference type="ARBA" id="ARBA00023136"/>
    </source>
</evidence>
<feature type="transmembrane region" description="Helical" evidence="5">
    <location>
        <begin position="102"/>
        <end position="121"/>
    </location>
</feature>
<proteinExistence type="predicted"/>
<dbReference type="EMBL" id="BSOH01000001">
    <property type="protein sequence ID" value="GLR15675.1"/>
    <property type="molecule type" value="Genomic_DNA"/>
</dbReference>
<keyword evidence="4 5" id="KW-0472">Membrane</keyword>
<evidence type="ECO:0000313" key="8">
    <source>
        <dbReference type="Proteomes" id="UP001156666"/>
    </source>
</evidence>
<protein>
    <recommendedName>
        <fullName evidence="6">Mechanosensitive ion channel MscS domain-containing protein</fullName>
    </recommendedName>
</protein>
<dbReference type="Pfam" id="PF00924">
    <property type="entry name" value="MS_channel_2nd"/>
    <property type="match status" value="1"/>
</dbReference>
<dbReference type="PANTHER" id="PTHR30566">
    <property type="entry name" value="YNAI-RELATED MECHANOSENSITIVE ION CHANNEL"/>
    <property type="match status" value="1"/>
</dbReference>
<dbReference type="GO" id="GO:0016020">
    <property type="term" value="C:membrane"/>
    <property type="evidence" value="ECO:0007669"/>
    <property type="project" value="UniProtKB-SubCell"/>
</dbReference>
<feature type="transmembrane region" description="Helical" evidence="5">
    <location>
        <begin position="7"/>
        <end position="26"/>
    </location>
</feature>
<gene>
    <name evidence="7" type="ORF">GCM10007940_02900</name>
</gene>
<evidence type="ECO:0000256" key="5">
    <source>
        <dbReference type="SAM" id="Phobius"/>
    </source>
</evidence>
<name>A0AA37WE24_9BACT</name>
<dbReference type="SUPFAM" id="SSF50182">
    <property type="entry name" value="Sm-like ribonucleoproteins"/>
    <property type="match status" value="1"/>
</dbReference>
<dbReference type="Gene3D" id="2.30.30.60">
    <property type="match status" value="1"/>
</dbReference>